<evidence type="ECO:0000313" key="3">
    <source>
        <dbReference type="EMBL" id="KAG5417819.1"/>
    </source>
</evidence>
<dbReference type="GO" id="GO:0046578">
    <property type="term" value="P:regulation of Ras protein signal transduction"/>
    <property type="evidence" value="ECO:0007669"/>
    <property type="project" value="TreeGrafter"/>
</dbReference>
<dbReference type="Proteomes" id="UP000669133">
    <property type="component" value="Unassembled WGS sequence"/>
</dbReference>
<dbReference type="GeneID" id="93654084"/>
<dbReference type="GO" id="GO:0030414">
    <property type="term" value="F:peptidase inhibitor activity"/>
    <property type="evidence" value="ECO:0007669"/>
    <property type="project" value="TreeGrafter"/>
</dbReference>
<evidence type="ECO:0000256" key="1">
    <source>
        <dbReference type="ARBA" id="ARBA00007091"/>
    </source>
</evidence>
<dbReference type="GO" id="GO:0030162">
    <property type="term" value="P:regulation of proteolysis"/>
    <property type="evidence" value="ECO:0007669"/>
    <property type="project" value="TreeGrafter"/>
</dbReference>
<dbReference type="Gene3D" id="3.90.280.10">
    <property type="entry name" value="PEBP-like"/>
    <property type="match status" value="1"/>
</dbReference>
<dbReference type="PROSITE" id="PS01220">
    <property type="entry name" value="PBP"/>
    <property type="match status" value="1"/>
</dbReference>
<dbReference type="GO" id="GO:0005543">
    <property type="term" value="F:phospholipid binding"/>
    <property type="evidence" value="ECO:0007669"/>
    <property type="project" value="TreeGrafter"/>
</dbReference>
<comment type="similarity">
    <text evidence="1">Belongs to the phosphatidylethanolamine-binding protein family.</text>
</comment>
<sequence>MLNRLSSTAILKQHPLRRANTTTTTQSLLKSIAKTTTTVTRSLFYNHSISNNRRYKYPPNKLLISKMTLITISQSLDEAFTKNKIVPEVVDDFETQGLLSIEYGPTELVTLGNTLSVSGTQEQPKIQLTLNSPTEDGKIESINEGDKFILVLTDPDAPSNTDHKWSEYLHWLVTDITLPNLKTESGEPEISHFIDAARGREVFKYQGPGPPPKTGKHRYVFLLFKQDPKASSLEAPKDRPNWGTGTPSSGVRDWIKATAPGSKLLAVNFFYAQNEDN</sequence>
<name>A0A8H7ZC69_9ASCO</name>
<gene>
    <name evidence="3" type="ORF">I9W82_005455</name>
</gene>
<dbReference type="InterPro" id="IPR035810">
    <property type="entry name" value="PEBP_euk"/>
</dbReference>
<evidence type="ECO:0000313" key="4">
    <source>
        <dbReference type="Proteomes" id="UP000669133"/>
    </source>
</evidence>
<dbReference type="PANTHER" id="PTHR11362:SF148">
    <property type="entry name" value="CARBOXYPEPTIDASE Y INHIBITOR"/>
    <property type="match status" value="1"/>
</dbReference>
<dbReference type="FunFam" id="3.90.280.10:FF:000009">
    <property type="entry name" value="Carboxypeptidase Y inhibitor"/>
    <property type="match status" value="1"/>
</dbReference>
<dbReference type="CDD" id="cd00866">
    <property type="entry name" value="PEBP_euk"/>
    <property type="match status" value="1"/>
</dbReference>
<protein>
    <submittedName>
        <fullName evidence="3">TFS1</fullName>
    </submittedName>
</protein>
<dbReference type="InterPro" id="IPR008914">
    <property type="entry name" value="PEBP"/>
</dbReference>
<dbReference type="EMBL" id="JAEOAQ010000007">
    <property type="protein sequence ID" value="KAG5417819.1"/>
    <property type="molecule type" value="Genomic_DNA"/>
</dbReference>
<dbReference type="Pfam" id="PF01161">
    <property type="entry name" value="PBP"/>
    <property type="match status" value="1"/>
</dbReference>
<dbReference type="RefSeq" id="XP_067546935.1">
    <property type="nucleotide sequence ID" value="XM_067694633.1"/>
</dbReference>
<organism evidence="3 4">
    <name type="scientific">Candida metapsilosis</name>
    <dbReference type="NCBI Taxonomy" id="273372"/>
    <lineage>
        <taxon>Eukaryota</taxon>
        <taxon>Fungi</taxon>
        <taxon>Dikarya</taxon>
        <taxon>Ascomycota</taxon>
        <taxon>Saccharomycotina</taxon>
        <taxon>Pichiomycetes</taxon>
        <taxon>Debaryomycetaceae</taxon>
        <taxon>Candida/Lodderomyces clade</taxon>
        <taxon>Candida</taxon>
    </lineage>
</organism>
<reference evidence="3 4" key="1">
    <citation type="submission" date="2020-12" db="EMBL/GenBank/DDBJ databases">
        <title>Effect of drift, selection, and recombination on the evolution of hybrid genomes in Candida yeast pathogens.</title>
        <authorList>
            <person name="Mixao V."/>
            <person name="Ksiezopolska E."/>
            <person name="Saus E."/>
            <person name="Boekhout T."/>
            <person name="Gacser A."/>
            <person name="Gabaldon T."/>
        </authorList>
    </citation>
    <scope>NUCLEOTIDE SEQUENCE [LARGE SCALE GENOMIC DNA]</scope>
    <source>
        <strain evidence="3 4">BP57</strain>
    </source>
</reference>
<dbReference type="OrthoDB" id="2506647at2759"/>
<feature type="region of interest" description="Disordered" evidence="2">
    <location>
        <begin position="230"/>
        <end position="249"/>
    </location>
</feature>
<accession>A0A8H7ZC69</accession>
<dbReference type="InterPro" id="IPR001858">
    <property type="entry name" value="Phosphatidylethanolamine-bd_CS"/>
</dbReference>
<dbReference type="AlphaFoldDB" id="A0A8H7ZC69"/>
<evidence type="ECO:0000256" key="2">
    <source>
        <dbReference type="SAM" id="MobiDB-lite"/>
    </source>
</evidence>
<keyword evidence="4" id="KW-1185">Reference proteome</keyword>
<comment type="caution">
    <text evidence="3">The sequence shown here is derived from an EMBL/GenBank/DDBJ whole genome shotgun (WGS) entry which is preliminary data.</text>
</comment>
<dbReference type="InterPro" id="IPR036610">
    <property type="entry name" value="PEBP-like_sf"/>
</dbReference>
<dbReference type="SUPFAM" id="SSF49777">
    <property type="entry name" value="PEBP-like"/>
    <property type="match status" value="1"/>
</dbReference>
<dbReference type="PANTHER" id="PTHR11362">
    <property type="entry name" value="PHOSPHATIDYLETHANOLAMINE-BINDING PROTEIN"/>
    <property type="match status" value="1"/>
</dbReference>
<proteinExistence type="inferred from homology"/>